<dbReference type="Proteomes" id="UP000762676">
    <property type="component" value="Unassembled WGS sequence"/>
</dbReference>
<organism evidence="2 3">
    <name type="scientific">Elysia marginata</name>
    <dbReference type="NCBI Taxonomy" id="1093978"/>
    <lineage>
        <taxon>Eukaryota</taxon>
        <taxon>Metazoa</taxon>
        <taxon>Spiralia</taxon>
        <taxon>Lophotrochozoa</taxon>
        <taxon>Mollusca</taxon>
        <taxon>Gastropoda</taxon>
        <taxon>Heterobranchia</taxon>
        <taxon>Euthyneura</taxon>
        <taxon>Panpulmonata</taxon>
        <taxon>Sacoglossa</taxon>
        <taxon>Placobranchoidea</taxon>
        <taxon>Plakobranchidae</taxon>
        <taxon>Elysia</taxon>
    </lineage>
</organism>
<sequence>MILSRNPSVVFRQAGDQCKITITITFPTTPRSDLAAVDKVVKTSVSLFPHVMGDIMFNAANLISDQHASGDCLSLQWTDLGGFDSHVQPGSKPEESQVLSQHSLGRVGCGQRMREAQ</sequence>
<dbReference type="AlphaFoldDB" id="A0AAV4FEK6"/>
<dbReference type="EMBL" id="BMAT01007789">
    <property type="protein sequence ID" value="GFR71476.1"/>
    <property type="molecule type" value="Genomic_DNA"/>
</dbReference>
<gene>
    <name evidence="2" type="ORF">ElyMa_003814700</name>
</gene>
<reference evidence="2 3" key="1">
    <citation type="journal article" date="2021" name="Elife">
        <title>Chloroplast acquisition without the gene transfer in kleptoplastic sea slugs, Plakobranchus ocellatus.</title>
        <authorList>
            <person name="Maeda T."/>
            <person name="Takahashi S."/>
            <person name="Yoshida T."/>
            <person name="Shimamura S."/>
            <person name="Takaki Y."/>
            <person name="Nagai Y."/>
            <person name="Toyoda A."/>
            <person name="Suzuki Y."/>
            <person name="Arimoto A."/>
            <person name="Ishii H."/>
            <person name="Satoh N."/>
            <person name="Nishiyama T."/>
            <person name="Hasebe M."/>
            <person name="Maruyama T."/>
            <person name="Minagawa J."/>
            <person name="Obokata J."/>
            <person name="Shigenobu S."/>
        </authorList>
    </citation>
    <scope>NUCLEOTIDE SEQUENCE [LARGE SCALE GENOMIC DNA]</scope>
</reference>
<evidence type="ECO:0000313" key="3">
    <source>
        <dbReference type="Proteomes" id="UP000762676"/>
    </source>
</evidence>
<evidence type="ECO:0000256" key="1">
    <source>
        <dbReference type="SAM" id="MobiDB-lite"/>
    </source>
</evidence>
<comment type="caution">
    <text evidence="2">The sequence shown here is derived from an EMBL/GenBank/DDBJ whole genome shotgun (WGS) entry which is preliminary data.</text>
</comment>
<name>A0AAV4FEK6_9GAST</name>
<proteinExistence type="predicted"/>
<keyword evidence="3" id="KW-1185">Reference proteome</keyword>
<evidence type="ECO:0000313" key="2">
    <source>
        <dbReference type="EMBL" id="GFR71476.1"/>
    </source>
</evidence>
<protein>
    <submittedName>
        <fullName evidence="2">Uncharacterized protein</fullName>
    </submittedName>
</protein>
<accession>A0AAV4FEK6</accession>
<feature type="region of interest" description="Disordered" evidence="1">
    <location>
        <begin position="85"/>
        <end position="117"/>
    </location>
</feature>